<dbReference type="Gene3D" id="3.10.530.10">
    <property type="entry name" value="CPE0013-like"/>
    <property type="match status" value="1"/>
</dbReference>
<dbReference type="InterPro" id="IPR036593">
    <property type="entry name" value="CPE0013-like_sf"/>
</dbReference>
<accession>A0A0F9A1R7</accession>
<dbReference type="InterPro" id="IPR012460">
    <property type="entry name" value="DUF1667"/>
</dbReference>
<reference evidence="1" key="1">
    <citation type="journal article" date="2015" name="Nature">
        <title>Complex archaea that bridge the gap between prokaryotes and eukaryotes.</title>
        <authorList>
            <person name="Spang A."/>
            <person name="Saw J.H."/>
            <person name="Jorgensen S.L."/>
            <person name="Zaremba-Niedzwiedzka K."/>
            <person name="Martijn J."/>
            <person name="Lind A.E."/>
            <person name="van Eijk R."/>
            <person name="Schleper C."/>
            <person name="Guy L."/>
            <person name="Ettema T.J."/>
        </authorList>
    </citation>
    <scope>NUCLEOTIDE SEQUENCE</scope>
</reference>
<organism evidence="1">
    <name type="scientific">marine sediment metagenome</name>
    <dbReference type="NCBI Taxonomy" id="412755"/>
    <lineage>
        <taxon>unclassified sequences</taxon>
        <taxon>metagenomes</taxon>
        <taxon>ecological metagenomes</taxon>
    </lineage>
</organism>
<evidence type="ECO:0008006" key="2">
    <source>
        <dbReference type="Google" id="ProtNLM"/>
    </source>
</evidence>
<evidence type="ECO:0000313" key="1">
    <source>
        <dbReference type="EMBL" id="KKK92040.1"/>
    </source>
</evidence>
<gene>
    <name evidence="1" type="ORF">LCGC14_2706910</name>
</gene>
<dbReference type="AlphaFoldDB" id="A0A0F9A1R7"/>
<dbReference type="Pfam" id="PF07892">
    <property type="entry name" value="DUF1667"/>
    <property type="match status" value="1"/>
</dbReference>
<dbReference type="EMBL" id="LAZR01048390">
    <property type="protein sequence ID" value="KKK92040.1"/>
    <property type="molecule type" value="Genomic_DNA"/>
</dbReference>
<dbReference type="PANTHER" id="PTHR39450:SF1">
    <property type="entry name" value="DUF1667 DOMAIN-CONTAINING PROTEIN"/>
    <property type="match status" value="1"/>
</dbReference>
<dbReference type="PANTHER" id="PTHR39450">
    <property type="entry name" value="MOLYBDOPTERIN OXIDOREDUCTASE, 4FE-4S CLUSTER-BINDING SUBUNIT"/>
    <property type="match status" value="1"/>
</dbReference>
<protein>
    <recommendedName>
        <fullName evidence="2">4Fe-4S Mo/W bis-MGD-type domain-containing protein</fullName>
    </recommendedName>
</protein>
<sequence>MPIKMSESKIPEGSKDIRCIVCPTGCLVHVENISGEIVIEGHSCKRGEVYAREEFIAPKRILTTTLRVENGFLPLIPVRSDKPIPKDKLRNVLKEVAKTVAMTPIKMGDILIENVLGLNVNIIASRDLIEA</sequence>
<comment type="caution">
    <text evidence="1">The sequence shown here is derived from an EMBL/GenBank/DDBJ whole genome shotgun (WGS) entry which is preliminary data.</text>
</comment>
<dbReference type="SUPFAM" id="SSF160148">
    <property type="entry name" value="CPE0013-like"/>
    <property type="match status" value="1"/>
</dbReference>
<name>A0A0F9A1R7_9ZZZZ</name>
<proteinExistence type="predicted"/>